<evidence type="ECO:0000256" key="6">
    <source>
        <dbReference type="ARBA" id="ARBA00022692"/>
    </source>
</evidence>
<evidence type="ECO:0000256" key="12">
    <source>
        <dbReference type="ARBA" id="ARBA00023136"/>
    </source>
</evidence>
<evidence type="ECO:0000256" key="15">
    <source>
        <dbReference type="RuleBase" id="RU000461"/>
    </source>
</evidence>
<keyword evidence="13" id="KW-0325">Glycoprotein</keyword>
<dbReference type="EMBL" id="RIBY02001867">
    <property type="protein sequence ID" value="KAH9827604.1"/>
    <property type="molecule type" value="Genomic_DNA"/>
</dbReference>
<dbReference type="InterPro" id="IPR050121">
    <property type="entry name" value="Cytochrome_P450_monoxygenase"/>
</dbReference>
<evidence type="ECO:0000256" key="14">
    <source>
        <dbReference type="PIRSR" id="PIRSR602401-1"/>
    </source>
</evidence>
<feature type="binding site" description="axial binding residue" evidence="14">
    <location>
        <position position="453"/>
    </location>
    <ligand>
        <name>heme</name>
        <dbReference type="ChEBI" id="CHEBI:30413"/>
    </ligand>
    <ligandPart>
        <name>Fe</name>
        <dbReference type="ChEBI" id="CHEBI:18248"/>
    </ligandPart>
</feature>
<comment type="similarity">
    <text evidence="4 15">Belongs to the cytochrome P450 family.</text>
</comment>
<keyword evidence="5 14" id="KW-0349">Heme</keyword>
<dbReference type="PROSITE" id="PS00086">
    <property type="entry name" value="CYTOCHROME_P450"/>
    <property type="match status" value="1"/>
</dbReference>
<comment type="caution">
    <text evidence="17">The sequence shown here is derived from an EMBL/GenBank/DDBJ whole genome shotgun (WGS) entry which is preliminary data.</text>
</comment>
<evidence type="ECO:0000256" key="13">
    <source>
        <dbReference type="ARBA" id="ARBA00023180"/>
    </source>
</evidence>
<name>A0A9W7W2P3_9PEZI</name>
<proteinExistence type="inferred from homology"/>
<gene>
    <name evidence="17" type="ORF">Tdes44962_MAKER00330</name>
</gene>
<comment type="subcellular location">
    <subcellularLocation>
        <location evidence="2">Membrane</location>
        <topology evidence="2">Single-pass membrane protein</topology>
    </subcellularLocation>
</comment>
<dbReference type="PRINTS" id="PR00463">
    <property type="entry name" value="EP450I"/>
</dbReference>
<dbReference type="InterPro" id="IPR017972">
    <property type="entry name" value="Cyt_P450_CS"/>
</dbReference>
<evidence type="ECO:0000256" key="2">
    <source>
        <dbReference type="ARBA" id="ARBA00004167"/>
    </source>
</evidence>
<evidence type="ECO:0000256" key="3">
    <source>
        <dbReference type="ARBA" id="ARBA00004685"/>
    </source>
</evidence>
<dbReference type="PANTHER" id="PTHR24305">
    <property type="entry name" value="CYTOCHROME P450"/>
    <property type="match status" value="1"/>
</dbReference>
<dbReference type="AlphaFoldDB" id="A0A9W7W2P3"/>
<keyword evidence="11 15" id="KW-0503">Monooxygenase</keyword>
<dbReference type="GO" id="GO:0020037">
    <property type="term" value="F:heme binding"/>
    <property type="evidence" value="ECO:0007669"/>
    <property type="project" value="InterPro"/>
</dbReference>
<dbReference type="Proteomes" id="UP001138500">
    <property type="component" value="Unassembled WGS sequence"/>
</dbReference>
<keyword evidence="7 14" id="KW-0479">Metal-binding</keyword>
<evidence type="ECO:0000256" key="10">
    <source>
        <dbReference type="ARBA" id="ARBA00023004"/>
    </source>
</evidence>
<keyword evidence="10 14" id="KW-0408">Iron</keyword>
<dbReference type="GO" id="GO:0016705">
    <property type="term" value="F:oxidoreductase activity, acting on paired donors, with incorporation or reduction of molecular oxygen"/>
    <property type="evidence" value="ECO:0007669"/>
    <property type="project" value="InterPro"/>
</dbReference>
<dbReference type="Gene3D" id="1.10.630.10">
    <property type="entry name" value="Cytochrome P450"/>
    <property type="match status" value="1"/>
</dbReference>
<comment type="cofactor">
    <cofactor evidence="1 14">
        <name>heme</name>
        <dbReference type="ChEBI" id="CHEBI:30413"/>
    </cofactor>
</comment>
<dbReference type="Pfam" id="PF00067">
    <property type="entry name" value="p450"/>
    <property type="match status" value="1"/>
</dbReference>
<organism evidence="17 18">
    <name type="scientific">Teratosphaeria destructans</name>
    <dbReference type="NCBI Taxonomy" id="418781"/>
    <lineage>
        <taxon>Eukaryota</taxon>
        <taxon>Fungi</taxon>
        <taxon>Dikarya</taxon>
        <taxon>Ascomycota</taxon>
        <taxon>Pezizomycotina</taxon>
        <taxon>Dothideomycetes</taxon>
        <taxon>Dothideomycetidae</taxon>
        <taxon>Mycosphaerellales</taxon>
        <taxon>Teratosphaeriaceae</taxon>
        <taxon>Teratosphaeria</taxon>
    </lineage>
</organism>
<accession>A0A9W7W2P3</accession>
<reference evidence="17 18" key="1">
    <citation type="journal article" date="2018" name="IMA Fungus">
        <title>IMA Genome-F 10: Nine draft genome sequences of Claviceps purpurea s.lat., including C. arundinis, C. humidiphila, and C. cf. spartinae, pseudomolecules for the pitch canker pathogen Fusarium circinatum, draft genome of Davidsoniella eucalypti, Grosmannia galeiformis, Quambalaria eucalypti, and Teratosphaeria destructans.</title>
        <authorList>
            <person name="Wingfield B.D."/>
            <person name="Liu M."/>
            <person name="Nguyen H.D."/>
            <person name="Lane F.A."/>
            <person name="Morgan S.W."/>
            <person name="De Vos L."/>
            <person name="Wilken P.M."/>
            <person name="Duong T.A."/>
            <person name="Aylward J."/>
            <person name="Coetzee M.P."/>
            <person name="Dadej K."/>
            <person name="De Beer Z.W."/>
            <person name="Findlay W."/>
            <person name="Havenga M."/>
            <person name="Kolarik M."/>
            <person name="Menzies J.G."/>
            <person name="Naidoo K."/>
            <person name="Pochopski O."/>
            <person name="Shoukouhi P."/>
            <person name="Santana Q.C."/>
            <person name="Seifert K.A."/>
            <person name="Soal N."/>
            <person name="Steenkamp E.T."/>
            <person name="Tatham C.T."/>
            <person name="van der Nest M.A."/>
            <person name="Wingfield M.J."/>
        </authorList>
    </citation>
    <scope>NUCLEOTIDE SEQUENCE [LARGE SCALE GENOMIC DNA]</scope>
    <source>
        <strain evidence="17">CMW44962</strain>
    </source>
</reference>
<dbReference type="InterPro" id="IPR036396">
    <property type="entry name" value="Cyt_P450_sf"/>
</dbReference>
<dbReference type="InterPro" id="IPR001128">
    <property type="entry name" value="Cyt_P450"/>
</dbReference>
<comment type="pathway">
    <text evidence="3">Mycotoxin biosynthesis.</text>
</comment>
<evidence type="ECO:0000256" key="5">
    <source>
        <dbReference type="ARBA" id="ARBA00022617"/>
    </source>
</evidence>
<dbReference type="SUPFAM" id="SSF48264">
    <property type="entry name" value="Cytochrome P450"/>
    <property type="match status" value="1"/>
</dbReference>
<dbReference type="InterPro" id="IPR002401">
    <property type="entry name" value="Cyt_P450_E_grp-I"/>
</dbReference>
<reference evidence="17 18" key="2">
    <citation type="journal article" date="2021" name="Curr. Genet.">
        <title>Genetic response to nitrogen starvation in the aggressive Eucalyptus foliar pathogen Teratosphaeria destructans.</title>
        <authorList>
            <person name="Havenga M."/>
            <person name="Wingfield B.D."/>
            <person name="Wingfield M.J."/>
            <person name="Dreyer L.L."/>
            <person name="Roets F."/>
            <person name="Aylward J."/>
        </authorList>
    </citation>
    <scope>NUCLEOTIDE SEQUENCE [LARGE SCALE GENOMIC DNA]</scope>
    <source>
        <strain evidence="17">CMW44962</strain>
    </source>
</reference>
<keyword evidence="12 16" id="KW-0472">Membrane</keyword>
<feature type="transmembrane region" description="Helical" evidence="16">
    <location>
        <begin position="12"/>
        <end position="32"/>
    </location>
</feature>
<evidence type="ECO:0000256" key="7">
    <source>
        <dbReference type="ARBA" id="ARBA00022723"/>
    </source>
</evidence>
<dbReference type="CDD" id="cd11058">
    <property type="entry name" value="CYP60B-like"/>
    <property type="match status" value="1"/>
</dbReference>
<sequence length="510" mass="58184">MGTFDHTLAYKPMPFLALVVGISVVYIVGRAIHQLYFGPLSKIPGPRITALSRIPYIRHLIAGTTVDMIVDLHKKYGEVVRISPNEVSFTSGETAWQDIYGFRTGTRKGHATMQKDPAWYPPAVNGAPSILIANDEDHSRGRRLLSHAFSEKALAEQEVLLQNYADQLVDRLREVTSAAPNEPVDMVQWFNWTTFDVIADLMFGEPLGCLQNQSTHAYIELTFRSLKAFRFGYVVKYFPWVKLFGNLLIDQDMIKERANFLQWVASQCDQRIERETQRPDFMTQILKHNGGQEKEILSRSEIHSNAVLFLTAGSETTATLLSGVTYALLKSPSKLRKLQDELRSKFARYSDIDLDGVNTPPYLNAVLNEGLRFYPPVPVGFERRVCQPGGEIVSGYYIPEGTAVSVSQYPTYHDEAKFRDADQFVPERWLGDQRYENDHWAALQPFSYGPRNCLGKNLAYAEMRLILAKLVWTFDLEMDPSSENWVERGRVFTLWEKPELAVRLKEVQRS</sequence>
<dbReference type="PRINTS" id="PR00385">
    <property type="entry name" value="P450"/>
</dbReference>
<protein>
    <submittedName>
        <fullName evidence="17">Cytochrome-P450 family protein</fullName>
    </submittedName>
</protein>
<dbReference type="PANTHER" id="PTHR24305:SF210">
    <property type="entry name" value="CYTOCHROME P450 MONOOXYGENASE ASQL-RELATED"/>
    <property type="match status" value="1"/>
</dbReference>
<evidence type="ECO:0000256" key="8">
    <source>
        <dbReference type="ARBA" id="ARBA00022989"/>
    </source>
</evidence>
<dbReference type="FunFam" id="1.10.630.10:FF:000047">
    <property type="entry name" value="Cytochrome P450 monooxygenase"/>
    <property type="match status" value="1"/>
</dbReference>
<evidence type="ECO:0000256" key="11">
    <source>
        <dbReference type="ARBA" id="ARBA00023033"/>
    </source>
</evidence>
<keyword evidence="18" id="KW-1185">Reference proteome</keyword>
<evidence type="ECO:0000256" key="16">
    <source>
        <dbReference type="SAM" id="Phobius"/>
    </source>
</evidence>
<evidence type="ECO:0000256" key="9">
    <source>
        <dbReference type="ARBA" id="ARBA00023002"/>
    </source>
</evidence>
<evidence type="ECO:0000256" key="1">
    <source>
        <dbReference type="ARBA" id="ARBA00001971"/>
    </source>
</evidence>
<evidence type="ECO:0000313" key="18">
    <source>
        <dbReference type="Proteomes" id="UP001138500"/>
    </source>
</evidence>
<keyword evidence="8 16" id="KW-1133">Transmembrane helix</keyword>
<dbReference type="GO" id="GO:0004497">
    <property type="term" value="F:monooxygenase activity"/>
    <property type="evidence" value="ECO:0007669"/>
    <property type="project" value="UniProtKB-KW"/>
</dbReference>
<dbReference type="GO" id="GO:0005506">
    <property type="term" value="F:iron ion binding"/>
    <property type="evidence" value="ECO:0007669"/>
    <property type="project" value="InterPro"/>
</dbReference>
<evidence type="ECO:0000313" key="17">
    <source>
        <dbReference type="EMBL" id="KAH9827604.1"/>
    </source>
</evidence>
<keyword evidence="6 16" id="KW-0812">Transmembrane</keyword>
<dbReference type="GO" id="GO:0009403">
    <property type="term" value="P:toxin biosynthetic process"/>
    <property type="evidence" value="ECO:0007669"/>
    <property type="project" value="UniProtKB-ARBA"/>
</dbReference>
<dbReference type="GO" id="GO:0016020">
    <property type="term" value="C:membrane"/>
    <property type="evidence" value="ECO:0007669"/>
    <property type="project" value="UniProtKB-SubCell"/>
</dbReference>
<dbReference type="OrthoDB" id="1470350at2759"/>
<evidence type="ECO:0000256" key="4">
    <source>
        <dbReference type="ARBA" id="ARBA00010617"/>
    </source>
</evidence>
<keyword evidence="9 15" id="KW-0560">Oxidoreductase</keyword>